<evidence type="ECO:0000259" key="2">
    <source>
        <dbReference type="Pfam" id="PF03107"/>
    </source>
</evidence>
<keyword evidence="5" id="KW-1185">Reference proteome</keyword>
<sequence>MLHNPMKRIKLVCNGCVKPITTTPFYVCNHGCDFLLHEWCTRLPCALENHPCHPQHKLVLFFSTTGTRLVEFRCNICGLSCNGLGYSCSMCNYRVDVHCGFIPERITHEAHPNHVLSRLDHDAYRLCKACNVSTRGFFFGCSICDFYLDIKCALHLPKRIKNKYDKHPLELSYFPIENHKSEYFCEVCEEELIPEIWFYHCQACGQSIHSACAPLILQSEQDVNSIDHQKGVYQLLNIKFWGLYATSDHEHPFSYLAGSVSDGCCKYCGHKLQSSSIIKYLTCKIGFHVQCKIWDTLGWKYEEHVVSYGYDRYRYSPFIVKPVTFYPSEVMRPVTQDIGKYCMIIDTRKIM</sequence>
<dbReference type="EMBL" id="MNCJ02000316">
    <property type="protein sequence ID" value="KAF5823564.1"/>
    <property type="molecule type" value="Genomic_DNA"/>
</dbReference>
<feature type="domain" description="DC1" evidence="2">
    <location>
        <begin position="164"/>
        <end position="213"/>
    </location>
</feature>
<evidence type="ECO:0000313" key="3">
    <source>
        <dbReference type="EMBL" id="KAF5823564.1"/>
    </source>
</evidence>
<reference evidence="3 5" key="1">
    <citation type="journal article" date="2017" name="Nature">
        <title>The sunflower genome provides insights into oil metabolism, flowering and Asterid evolution.</title>
        <authorList>
            <person name="Badouin H."/>
            <person name="Gouzy J."/>
            <person name="Grassa C.J."/>
            <person name="Murat F."/>
            <person name="Staton S.E."/>
            <person name="Cottret L."/>
            <person name="Lelandais-Briere C."/>
            <person name="Owens G.L."/>
            <person name="Carrere S."/>
            <person name="Mayjonade B."/>
            <person name="Legrand L."/>
            <person name="Gill N."/>
            <person name="Kane N.C."/>
            <person name="Bowers J.E."/>
            <person name="Hubner S."/>
            <person name="Bellec A."/>
            <person name="Berard A."/>
            <person name="Berges H."/>
            <person name="Blanchet N."/>
            <person name="Boniface M.C."/>
            <person name="Brunel D."/>
            <person name="Catrice O."/>
            <person name="Chaidir N."/>
            <person name="Claudel C."/>
            <person name="Donnadieu C."/>
            <person name="Faraut T."/>
            <person name="Fievet G."/>
            <person name="Helmstetter N."/>
            <person name="King M."/>
            <person name="Knapp S.J."/>
            <person name="Lai Z."/>
            <person name="Le Paslier M.C."/>
            <person name="Lippi Y."/>
            <person name="Lorenzon L."/>
            <person name="Mandel J.R."/>
            <person name="Marage G."/>
            <person name="Marchand G."/>
            <person name="Marquand E."/>
            <person name="Bret-Mestries E."/>
            <person name="Morien E."/>
            <person name="Nambeesan S."/>
            <person name="Nguyen T."/>
            <person name="Pegot-Espagnet P."/>
            <person name="Pouilly N."/>
            <person name="Raftis F."/>
            <person name="Sallet E."/>
            <person name="Schiex T."/>
            <person name="Thomas J."/>
            <person name="Vandecasteele C."/>
            <person name="Vares D."/>
            <person name="Vear F."/>
            <person name="Vautrin S."/>
            <person name="Crespi M."/>
            <person name="Mangin B."/>
            <person name="Burke J.M."/>
            <person name="Salse J."/>
            <person name="Munos S."/>
            <person name="Vincourt P."/>
            <person name="Rieseberg L.H."/>
            <person name="Langlade N.B."/>
        </authorList>
    </citation>
    <scope>NUCLEOTIDE SEQUENCE [LARGE SCALE GENOMIC DNA]</scope>
    <source>
        <strain evidence="5">cv. SF193</strain>
        <tissue evidence="3">Leaves</tissue>
    </source>
</reference>
<reference evidence="3" key="3">
    <citation type="submission" date="2020-06" db="EMBL/GenBank/DDBJ databases">
        <title>Helianthus annuus Genome sequencing and assembly Release 2.</title>
        <authorList>
            <person name="Gouzy J."/>
            <person name="Langlade N."/>
            <person name="Munos S."/>
        </authorList>
    </citation>
    <scope>NUCLEOTIDE SEQUENCE</scope>
    <source>
        <tissue evidence="3">Leaves</tissue>
    </source>
</reference>
<gene>
    <name evidence="4" type="ORF">HannXRQ_Chr01g0026471</name>
    <name evidence="3" type="ORF">HanXRQr2_Chr01g0039711</name>
</gene>
<dbReference type="OMA" id="PCALENH"/>
<keyword evidence="1" id="KW-0677">Repeat</keyword>
<dbReference type="InterPro" id="IPR046349">
    <property type="entry name" value="C1-like_sf"/>
</dbReference>
<feature type="domain" description="DC1" evidence="2">
    <location>
        <begin position="5"/>
        <end position="40"/>
    </location>
</feature>
<dbReference type="Proteomes" id="UP000215914">
    <property type="component" value="Chromosome 1"/>
</dbReference>
<dbReference type="Pfam" id="PF03107">
    <property type="entry name" value="C1_2"/>
    <property type="match status" value="4"/>
</dbReference>
<dbReference type="AlphaFoldDB" id="A0A251VS18"/>
<dbReference type="EMBL" id="CM007890">
    <property type="protein sequence ID" value="OTG38139.1"/>
    <property type="molecule type" value="Genomic_DNA"/>
</dbReference>
<evidence type="ECO:0000313" key="5">
    <source>
        <dbReference type="Proteomes" id="UP000215914"/>
    </source>
</evidence>
<name>A0A251VS18_HELAN</name>
<dbReference type="PANTHER" id="PTHR32410:SF161">
    <property type="entry name" value="DC1, ZINC FINGER, RING_FYVE_PHD-TYPE-RELATED"/>
    <property type="match status" value="1"/>
</dbReference>
<dbReference type="InterPro" id="IPR053192">
    <property type="entry name" value="Vacuole_Formation_Reg"/>
</dbReference>
<dbReference type="InParanoid" id="A0A251VS18"/>
<dbReference type="PANTHER" id="PTHR32410">
    <property type="entry name" value="CYSTEINE/HISTIDINE-RICH C1 DOMAIN FAMILY PROTEIN"/>
    <property type="match status" value="1"/>
</dbReference>
<dbReference type="InterPro" id="IPR004146">
    <property type="entry name" value="DC1"/>
</dbReference>
<evidence type="ECO:0000313" key="4">
    <source>
        <dbReference type="EMBL" id="OTG38139.1"/>
    </source>
</evidence>
<evidence type="ECO:0000256" key="1">
    <source>
        <dbReference type="ARBA" id="ARBA00022737"/>
    </source>
</evidence>
<dbReference type="Gramene" id="mRNA:HanXRQr2_Chr01g0039711">
    <property type="protein sequence ID" value="CDS:HanXRQr2_Chr01g0039711.1"/>
    <property type="gene ID" value="HanXRQr2_Chr01g0039711"/>
</dbReference>
<dbReference type="SUPFAM" id="SSF57889">
    <property type="entry name" value="Cysteine-rich domain"/>
    <property type="match status" value="3"/>
</dbReference>
<feature type="domain" description="DC1" evidence="2">
    <location>
        <begin position="110"/>
        <end position="153"/>
    </location>
</feature>
<reference evidence="4" key="2">
    <citation type="submission" date="2017-02" db="EMBL/GenBank/DDBJ databases">
        <title>Sunflower complete genome.</title>
        <authorList>
            <person name="Langlade N."/>
            <person name="Munos S."/>
        </authorList>
    </citation>
    <scope>NUCLEOTIDE SEQUENCE [LARGE SCALE GENOMIC DNA]</scope>
    <source>
        <tissue evidence="4">Leaves</tissue>
    </source>
</reference>
<accession>A0A251VS18</accession>
<proteinExistence type="predicted"/>
<protein>
    <submittedName>
        <fullName evidence="4">Putative DC1, C1-like protein</fullName>
    </submittedName>
</protein>
<feature type="domain" description="DC1" evidence="2">
    <location>
        <begin position="51"/>
        <end position="99"/>
    </location>
</feature>
<organism evidence="4 5">
    <name type="scientific">Helianthus annuus</name>
    <name type="common">Common sunflower</name>
    <dbReference type="NCBI Taxonomy" id="4232"/>
    <lineage>
        <taxon>Eukaryota</taxon>
        <taxon>Viridiplantae</taxon>
        <taxon>Streptophyta</taxon>
        <taxon>Embryophyta</taxon>
        <taxon>Tracheophyta</taxon>
        <taxon>Spermatophyta</taxon>
        <taxon>Magnoliopsida</taxon>
        <taxon>eudicotyledons</taxon>
        <taxon>Gunneridae</taxon>
        <taxon>Pentapetalae</taxon>
        <taxon>asterids</taxon>
        <taxon>campanulids</taxon>
        <taxon>Asterales</taxon>
        <taxon>Asteraceae</taxon>
        <taxon>Asteroideae</taxon>
        <taxon>Heliantheae alliance</taxon>
        <taxon>Heliantheae</taxon>
        <taxon>Helianthus</taxon>
    </lineage>
</organism>